<proteinExistence type="predicted"/>
<evidence type="ECO:0000313" key="3">
    <source>
        <dbReference type="Proteomes" id="UP000177810"/>
    </source>
</evidence>
<sequence length="420" mass="48809">MIFTKPINELKLEDIQAFCEKGIKEGFNLDYKEAFPKDLAKIISAFANTSGGVVIIGIEEDDEGKPKLPIKGASFERGLDLKVINIILENISPPIFPEIGIIAFNDNDEEKAIIVIRVQQSHEAPHAIDNKKLIYIRTDNRNKQEEIATLEQIEWLLNKRKKSEELREQIYEIAIKRLQSLYKNGFLEEGYKDIPVPKGQGIISISPLFPKEPLIGVGELKNLCNDSKLWIHDYFGALGSFPSFNREPITTQQSVVSYKLSVRDGGCRPYYYEFNTLGLFLFQEIFGWESEKNDSDLKPEKNAEHTIWFYNIIAHLDLFLEVAERFYDKIGIWGLLKIKFILNDIFKLQVKKPQSEWFWSDNVHISHQDTLEIIKIITLQEFKENRLSILKDMIKEISLAFNYDFGDERIEKYLKENHRL</sequence>
<evidence type="ECO:0000259" key="1">
    <source>
        <dbReference type="Pfam" id="PF04326"/>
    </source>
</evidence>
<dbReference type="AlphaFoldDB" id="A0A1G2F3D0"/>
<accession>A0A1G2F3D0</accession>
<dbReference type="InterPro" id="IPR007421">
    <property type="entry name" value="Schlafen_AlbA_2_dom"/>
</dbReference>
<dbReference type="PANTHER" id="PTHR30595">
    <property type="entry name" value="GLPR-RELATED TRANSCRIPTIONAL REPRESSOR"/>
    <property type="match status" value="1"/>
</dbReference>
<feature type="domain" description="Schlafen AlbA-2" evidence="1">
    <location>
        <begin position="28"/>
        <end position="144"/>
    </location>
</feature>
<dbReference type="Gene3D" id="3.30.950.30">
    <property type="entry name" value="Schlafen, AAA domain"/>
    <property type="match status" value="1"/>
</dbReference>
<dbReference type="PANTHER" id="PTHR30595:SF6">
    <property type="entry name" value="SCHLAFEN ALBA-2 DOMAIN-CONTAINING PROTEIN"/>
    <property type="match status" value="1"/>
</dbReference>
<dbReference type="EMBL" id="MHMT01000019">
    <property type="protein sequence ID" value="OGZ32447.1"/>
    <property type="molecule type" value="Genomic_DNA"/>
</dbReference>
<evidence type="ECO:0000313" key="2">
    <source>
        <dbReference type="EMBL" id="OGZ32447.1"/>
    </source>
</evidence>
<reference evidence="2 3" key="1">
    <citation type="journal article" date="2016" name="Nat. Commun.">
        <title>Thousands of microbial genomes shed light on interconnected biogeochemical processes in an aquifer system.</title>
        <authorList>
            <person name="Anantharaman K."/>
            <person name="Brown C.T."/>
            <person name="Hug L.A."/>
            <person name="Sharon I."/>
            <person name="Castelle C.J."/>
            <person name="Probst A.J."/>
            <person name="Thomas B.C."/>
            <person name="Singh A."/>
            <person name="Wilkins M.J."/>
            <person name="Karaoz U."/>
            <person name="Brodie E.L."/>
            <person name="Williams K.H."/>
            <person name="Hubbard S.S."/>
            <person name="Banfield J.F."/>
        </authorList>
    </citation>
    <scope>NUCLEOTIDE SEQUENCE [LARGE SCALE GENOMIC DNA]</scope>
</reference>
<dbReference type="Pfam" id="PF04326">
    <property type="entry name" value="SLFN_AlbA_2"/>
    <property type="match status" value="1"/>
</dbReference>
<dbReference type="Proteomes" id="UP000177810">
    <property type="component" value="Unassembled WGS sequence"/>
</dbReference>
<name>A0A1G2F3D0_9BACT</name>
<comment type="caution">
    <text evidence="2">The sequence shown here is derived from an EMBL/GenBank/DDBJ whole genome shotgun (WGS) entry which is preliminary data.</text>
</comment>
<gene>
    <name evidence="2" type="ORF">A2V69_02405</name>
</gene>
<dbReference type="STRING" id="1801990.A2V69_02405"/>
<dbReference type="InterPro" id="IPR038461">
    <property type="entry name" value="Schlafen_AlbA_2_dom_sf"/>
</dbReference>
<organism evidence="2 3">
    <name type="scientific">Candidatus Portnoybacteria bacterium RBG_13_40_8</name>
    <dbReference type="NCBI Taxonomy" id="1801990"/>
    <lineage>
        <taxon>Bacteria</taxon>
        <taxon>Candidatus Portnoyibacteriota</taxon>
    </lineage>
</organism>
<protein>
    <recommendedName>
        <fullName evidence="1">Schlafen AlbA-2 domain-containing protein</fullName>
    </recommendedName>
</protein>